<dbReference type="RefSeq" id="WP_057875404.1">
    <property type="nucleotide sequence ID" value="NZ_AYZD01000011.1"/>
</dbReference>
<dbReference type="SMART" id="SM00530">
    <property type="entry name" value="HTH_XRE"/>
    <property type="match status" value="1"/>
</dbReference>
<dbReference type="Gene3D" id="1.25.40.10">
    <property type="entry name" value="Tetratricopeptide repeat domain"/>
    <property type="match status" value="1"/>
</dbReference>
<keyword evidence="3" id="KW-1185">Reference proteome</keyword>
<dbReference type="PANTHER" id="PTHR37038:SF12">
    <property type="entry name" value="TRANSCRIPTIONAL REGULATOR"/>
    <property type="match status" value="1"/>
</dbReference>
<dbReference type="InterPro" id="IPR053163">
    <property type="entry name" value="HTH-type_regulator_Rgg"/>
</dbReference>
<comment type="caution">
    <text evidence="2">The sequence shown here is derived from an EMBL/GenBank/DDBJ whole genome shotgun (WGS) entry which is preliminary data.</text>
</comment>
<dbReference type="Pfam" id="PF01381">
    <property type="entry name" value="HTH_3"/>
    <property type="match status" value="1"/>
</dbReference>
<dbReference type="InterPro" id="IPR010982">
    <property type="entry name" value="Lambda_DNA-bd_dom_sf"/>
</dbReference>
<evidence type="ECO:0000313" key="3">
    <source>
        <dbReference type="Proteomes" id="UP000051015"/>
    </source>
</evidence>
<accession>A0A0R2CZD9</accession>
<feature type="domain" description="HTH cro/C1-type" evidence="1">
    <location>
        <begin position="8"/>
        <end position="61"/>
    </location>
</feature>
<gene>
    <name evidence="2" type="ORF">FC19_GL000346</name>
</gene>
<dbReference type="InterPro" id="IPR010057">
    <property type="entry name" value="Transcription_activator_Rgg_C"/>
</dbReference>
<dbReference type="CDD" id="cd00093">
    <property type="entry name" value="HTH_XRE"/>
    <property type="match status" value="1"/>
</dbReference>
<dbReference type="PATRIC" id="fig|1423725.3.peg.357"/>
<dbReference type="AlphaFoldDB" id="A0A0R2CZD9"/>
<evidence type="ECO:0000313" key="2">
    <source>
        <dbReference type="EMBL" id="KRM96821.1"/>
    </source>
</evidence>
<organism evidence="2 3">
    <name type="scientific">Liquorilactobacillus aquaticus DSM 21051</name>
    <dbReference type="NCBI Taxonomy" id="1423725"/>
    <lineage>
        <taxon>Bacteria</taxon>
        <taxon>Bacillati</taxon>
        <taxon>Bacillota</taxon>
        <taxon>Bacilli</taxon>
        <taxon>Lactobacillales</taxon>
        <taxon>Lactobacillaceae</taxon>
        <taxon>Liquorilactobacillus</taxon>
    </lineage>
</organism>
<dbReference type="SUPFAM" id="SSF47413">
    <property type="entry name" value="lambda repressor-like DNA-binding domains"/>
    <property type="match status" value="1"/>
</dbReference>
<dbReference type="EMBL" id="AYZD01000011">
    <property type="protein sequence ID" value="KRM96821.1"/>
    <property type="molecule type" value="Genomic_DNA"/>
</dbReference>
<proteinExistence type="predicted"/>
<dbReference type="STRING" id="1423725.FC19_GL000346"/>
<dbReference type="PROSITE" id="PS50943">
    <property type="entry name" value="HTH_CROC1"/>
    <property type="match status" value="1"/>
</dbReference>
<dbReference type="InterPro" id="IPR011990">
    <property type="entry name" value="TPR-like_helical_dom_sf"/>
</dbReference>
<sequence length="298" mass="35305">MIKIGQTFKEFRTSKNITLQEASQGIVSVPFLSRFERGLTDISFTHLLELLNRINVQLSELEFLYQTRSTADNDLLPNFQRAYQSGNIARLQEYLRTWQSQSGRFAKLQTIQIKMMLTTLEAASITDNELLVLEDYFKNISNWTFFELYLFGHSIPFLDKAFMFTLFEELQKKEIIYENFRHDNFSLLFYIYNNIILFLLDSSDSLEIAESLVSKLETYFKNQDKDYYHRTRIFNLKGLTLYLKGKKKEGLILLKRANLIAHLTEHEPRFLLNEKNYLAKYLTAKEIDYIFDFSDINI</sequence>
<evidence type="ECO:0000259" key="1">
    <source>
        <dbReference type="PROSITE" id="PS50943"/>
    </source>
</evidence>
<reference evidence="2 3" key="1">
    <citation type="journal article" date="2015" name="Genome Announc.">
        <title>Expanding the biotechnology potential of lactobacilli through comparative genomics of 213 strains and associated genera.</title>
        <authorList>
            <person name="Sun Z."/>
            <person name="Harris H.M."/>
            <person name="McCann A."/>
            <person name="Guo C."/>
            <person name="Argimon S."/>
            <person name="Zhang W."/>
            <person name="Yang X."/>
            <person name="Jeffery I.B."/>
            <person name="Cooney J.C."/>
            <person name="Kagawa T.F."/>
            <person name="Liu W."/>
            <person name="Song Y."/>
            <person name="Salvetti E."/>
            <person name="Wrobel A."/>
            <person name="Rasinkangas P."/>
            <person name="Parkhill J."/>
            <person name="Rea M.C."/>
            <person name="O'Sullivan O."/>
            <person name="Ritari J."/>
            <person name="Douillard F.P."/>
            <person name="Paul Ross R."/>
            <person name="Yang R."/>
            <person name="Briner A.E."/>
            <person name="Felis G.E."/>
            <person name="de Vos W.M."/>
            <person name="Barrangou R."/>
            <person name="Klaenhammer T.R."/>
            <person name="Caufield P.W."/>
            <person name="Cui Y."/>
            <person name="Zhang H."/>
            <person name="O'Toole P.W."/>
        </authorList>
    </citation>
    <scope>NUCLEOTIDE SEQUENCE [LARGE SCALE GENOMIC DNA]</scope>
    <source>
        <strain evidence="2 3">DSM 21051</strain>
    </source>
</reference>
<dbReference type="InterPro" id="IPR001387">
    <property type="entry name" value="Cro/C1-type_HTH"/>
</dbReference>
<protein>
    <submittedName>
        <fullName evidence="2">Transcriptional regulator</fullName>
    </submittedName>
</protein>
<dbReference type="OrthoDB" id="34624at2"/>
<dbReference type="PANTHER" id="PTHR37038">
    <property type="entry name" value="TRANSCRIPTIONAL REGULATOR-RELATED"/>
    <property type="match status" value="1"/>
</dbReference>
<name>A0A0R2CZD9_9LACO</name>
<dbReference type="Proteomes" id="UP000051015">
    <property type="component" value="Unassembled WGS sequence"/>
</dbReference>
<dbReference type="GO" id="GO:0003677">
    <property type="term" value="F:DNA binding"/>
    <property type="evidence" value="ECO:0007669"/>
    <property type="project" value="InterPro"/>
</dbReference>
<dbReference type="Pfam" id="PF21259">
    <property type="entry name" value="Rgg_C"/>
    <property type="match status" value="1"/>
</dbReference>
<dbReference type="NCBIfam" id="TIGR01716">
    <property type="entry name" value="RGG_Cterm"/>
    <property type="match status" value="1"/>
</dbReference>